<dbReference type="PROSITE" id="PS50222">
    <property type="entry name" value="EF_HAND_2"/>
    <property type="match status" value="1"/>
</dbReference>
<name>A0AAD5XKU6_9FUNG</name>
<protein>
    <recommendedName>
        <fullName evidence="5">EF-hand domain-containing protein</fullName>
    </recommendedName>
</protein>
<dbReference type="InterPro" id="IPR052110">
    <property type="entry name" value="MCFD2-like"/>
</dbReference>
<keyword evidence="1 4" id="KW-0732">Signal</keyword>
<keyword evidence="2" id="KW-0677">Repeat</keyword>
<gene>
    <name evidence="6" type="ORF">HK100_001795</name>
</gene>
<dbReference type="InterPro" id="IPR018247">
    <property type="entry name" value="EF_Hand_1_Ca_BS"/>
</dbReference>
<proteinExistence type="predicted"/>
<dbReference type="PANTHER" id="PTHR23104">
    <property type="entry name" value="MULTIPLE COAGULATION FACTOR DEFICIENCY PROTEIN 2 NEURAL STEM CELL DERIVED NEURONAL SURVIVAL PROTEIN"/>
    <property type="match status" value="1"/>
</dbReference>
<feature type="domain" description="EF-hand" evidence="5">
    <location>
        <begin position="54"/>
        <end position="89"/>
    </location>
</feature>
<evidence type="ECO:0000313" key="7">
    <source>
        <dbReference type="Proteomes" id="UP001211907"/>
    </source>
</evidence>
<dbReference type="EMBL" id="JADGJH010000014">
    <property type="protein sequence ID" value="KAJ3142542.1"/>
    <property type="molecule type" value="Genomic_DNA"/>
</dbReference>
<evidence type="ECO:0000256" key="3">
    <source>
        <dbReference type="ARBA" id="ARBA00022837"/>
    </source>
</evidence>
<dbReference type="InterPro" id="IPR002048">
    <property type="entry name" value="EF_hand_dom"/>
</dbReference>
<keyword evidence="3" id="KW-0106">Calcium</keyword>
<evidence type="ECO:0000256" key="4">
    <source>
        <dbReference type="SAM" id="SignalP"/>
    </source>
</evidence>
<dbReference type="Pfam" id="PF13499">
    <property type="entry name" value="EF-hand_7"/>
    <property type="match status" value="1"/>
</dbReference>
<evidence type="ECO:0000259" key="5">
    <source>
        <dbReference type="PROSITE" id="PS50222"/>
    </source>
</evidence>
<dbReference type="Proteomes" id="UP001211907">
    <property type="component" value="Unassembled WGS sequence"/>
</dbReference>
<dbReference type="GO" id="GO:0005509">
    <property type="term" value="F:calcium ion binding"/>
    <property type="evidence" value="ECO:0007669"/>
    <property type="project" value="InterPro"/>
</dbReference>
<evidence type="ECO:0000313" key="6">
    <source>
        <dbReference type="EMBL" id="KAJ3142542.1"/>
    </source>
</evidence>
<dbReference type="PANTHER" id="PTHR23104:SF1">
    <property type="entry name" value="EF-HAND DOMAIN-CONTAINING PROTEIN"/>
    <property type="match status" value="1"/>
</dbReference>
<dbReference type="Gene3D" id="1.10.238.10">
    <property type="entry name" value="EF-hand"/>
    <property type="match status" value="1"/>
</dbReference>
<comment type="caution">
    <text evidence="6">The sequence shown here is derived from an EMBL/GenBank/DDBJ whole genome shotgun (WGS) entry which is preliminary data.</text>
</comment>
<evidence type="ECO:0000256" key="1">
    <source>
        <dbReference type="ARBA" id="ARBA00022729"/>
    </source>
</evidence>
<accession>A0AAD5XKU6</accession>
<sequence length="141" mass="15538">MICFPRYCAVVVVGLVLAAGGLGQETGNYGDVHRDALAYKAQALAQAKGAKGVSFADDLALFFELHDTNRDGHLDGHELRESPPTLVIYAAQDEDKTLTKPRVLADLTQLVDTVLDMDDTDNDGMISWQEYFASQQFHHQQ</sequence>
<dbReference type="InterPro" id="IPR011992">
    <property type="entry name" value="EF-hand-dom_pair"/>
</dbReference>
<dbReference type="SUPFAM" id="SSF47473">
    <property type="entry name" value="EF-hand"/>
    <property type="match status" value="1"/>
</dbReference>
<feature type="chain" id="PRO_5041963442" description="EF-hand domain-containing protein" evidence="4">
    <location>
        <begin position="24"/>
        <end position="141"/>
    </location>
</feature>
<dbReference type="PROSITE" id="PS00018">
    <property type="entry name" value="EF_HAND_1"/>
    <property type="match status" value="2"/>
</dbReference>
<reference evidence="6" key="1">
    <citation type="submission" date="2020-05" db="EMBL/GenBank/DDBJ databases">
        <title>Phylogenomic resolution of chytrid fungi.</title>
        <authorList>
            <person name="Stajich J.E."/>
            <person name="Amses K."/>
            <person name="Simmons R."/>
            <person name="Seto K."/>
            <person name="Myers J."/>
            <person name="Bonds A."/>
            <person name="Quandt C.A."/>
            <person name="Barry K."/>
            <person name="Liu P."/>
            <person name="Grigoriev I."/>
            <person name="Longcore J.E."/>
            <person name="James T.Y."/>
        </authorList>
    </citation>
    <scope>NUCLEOTIDE SEQUENCE</scope>
    <source>
        <strain evidence="6">JEL0513</strain>
    </source>
</reference>
<dbReference type="AlphaFoldDB" id="A0AAD5XKU6"/>
<organism evidence="6 7">
    <name type="scientific">Physocladia obscura</name>
    <dbReference type="NCBI Taxonomy" id="109957"/>
    <lineage>
        <taxon>Eukaryota</taxon>
        <taxon>Fungi</taxon>
        <taxon>Fungi incertae sedis</taxon>
        <taxon>Chytridiomycota</taxon>
        <taxon>Chytridiomycota incertae sedis</taxon>
        <taxon>Chytridiomycetes</taxon>
        <taxon>Chytridiales</taxon>
        <taxon>Chytriomycetaceae</taxon>
        <taxon>Physocladia</taxon>
    </lineage>
</organism>
<evidence type="ECO:0000256" key="2">
    <source>
        <dbReference type="ARBA" id="ARBA00022737"/>
    </source>
</evidence>
<feature type="signal peptide" evidence="4">
    <location>
        <begin position="1"/>
        <end position="23"/>
    </location>
</feature>
<keyword evidence="7" id="KW-1185">Reference proteome</keyword>